<dbReference type="GO" id="GO:0008703">
    <property type="term" value="F:5-amino-6-(5-phosphoribosylamino)uracil reductase activity"/>
    <property type="evidence" value="ECO:0007669"/>
    <property type="project" value="InterPro"/>
</dbReference>
<dbReference type="InterPro" id="IPR002734">
    <property type="entry name" value="RibDG_C"/>
</dbReference>
<dbReference type="GO" id="GO:0009231">
    <property type="term" value="P:riboflavin biosynthetic process"/>
    <property type="evidence" value="ECO:0007669"/>
    <property type="project" value="InterPro"/>
</dbReference>
<dbReference type="Gene3D" id="3.40.430.10">
    <property type="entry name" value="Dihydrofolate Reductase, subunit A"/>
    <property type="match status" value="1"/>
</dbReference>
<evidence type="ECO:0000259" key="4">
    <source>
        <dbReference type="Pfam" id="PF01872"/>
    </source>
</evidence>
<dbReference type="PANTHER" id="PTHR38011:SF7">
    <property type="entry name" value="2,5-DIAMINO-6-RIBOSYLAMINO-4(3H)-PYRIMIDINONE 5'-PHOSPHATE REDUCTASE"/>
    <property type="match status" value="1"/>
</dbReference>
<reference evidence="5" key="1">
    <citation type="submission" date="2022-12" db="EMBL/GenBank/DDBJ databases">
        <title>Reference genome sequencing for broad-spectrum identification of bacterial and archaeal isolates by mass spectrometry.</title>
        <authorList>
            <person name="Sekiguchi Y."/>
            <person name="Tourlousse D.M."/>
        </authorList>
    </citation>
    <scope>NUCLEOTIDE SEQUENCE</scope>
    <source>
        <strain evidence="5">14</strain>
    </source>
</reference>
<dbReference type="AlphaFoldDB" id="A0A9W6FQ49"/>
<dbReference type="Pfam" id="PF01872">
    <property type="entry name" value="RibD_C"/>
    <property type="match status" value="1"/>
</dbReference>
<evidence type="ECO:0000256" key="2">
    <source>
        <dbReference type="ARBA" id="ARBA00022857"/>
    </source>
</evidence>
<dbReference type="EMBL" id="BSDP01000001">
    <property type="protein sequence ID" value="GLI28155.1"/>
    <property type="molecule type" value="Genomic_DNA"/>
</dbReference>
<keyword evidence="2" id="KW-0521">NADP</keyword>
<dbReference type="NCBIfam" id="NF010663">
    <property type="entry name" value="PRK14059.1-1"/>
    <property type="match status" value="1"/>
</dbReference>
<evidence type="ECO:0000256" key="3">
    <source>
        <dbReference type="ARBA" id="ARBA00023002"/>
    </source>
</evidence>
<comment type="caution">
    <text evidence="5">The sequence shown here is derived from an EMBL/GenBank/DDBJ whole genome shotgun (WGS) entry which is preliminary data.</text>
</comment>
<gene>
    <name evidence="5" type="ORF">ARHIZOSPH14_23970</name>
</gene>
<organism evidence="5 6">
    <name type="scientific">Agromyces rhizosphaerae</name>
    <dbReference type="NCBI Taxonomy" id="88374"/>
    <lineage>
        <taxon>Bacteria</taxon>
        <taxon>Bacillati</taxon>
        <taxon>Actinomycetota</taxon>
        <taxon>Actinomycetes</taxon>
        <taxon>Micrococcales</taxon>
        <taxon>Microbacteriaceae</taxon>
        <taxon>Agromyces</taxon>
    </lineage>
</organism>
<dbReference type="Proteomes" id="UP001144396">
    <property type="component" value="Unassembled WGS sequence"/>
</dbReference>
<accession>A0A9W6FQ49</accession>
<sequence>MIDREAMRAAYAYPDDGALRLNMITSLDGAAAIDGRSGGLGGEDDQQLMGVLRSLADVVLVAGGTLRHEGYGALRLGPENAAWRRSVGKPSHPRLAIVSSSLDFAASDPVFADAPERPIVVTHAAAPEDRHAALAEVADVLVAGDDAVDLPAAVEAIRHLGHGNVLCEGGPSLCGALLDAGLVDELCLTLGPVLVGGEESRIVTDASERARRMRLVHALPSGDLVFLRYRSA</sequence>
<dbReference type="PANTHER" id="PTHR38011">
    <property type="entry name" value="DIHYDROFOLATE REDUCTASE FAMILY PROTEIN (AFU_ORTHOLOGUE AFUA_8G06820)"/>
    <property type="match status" value="1"/>
</dbReference>
<name>A0A9W6FQ49_9MICO</name>
<dbReference type="InterPro" id="IPR050765">
    <property type="entry name" value="Riboflavin_Biosynth_HTPR"/>
</dbReference>
<dbReference type="RefSeq" id="WP_281885284.1">
    <property type="nucleotide sequence ID" value="NZ_BSDP01000001.1"/>
</dbReference>
<dbReference type="InterPro" id="IPR024072">
    <property type="entry name" value="DHFR-like_dom_sf"/>
</dbReference>
<evidence type="ECO:0000313" key="6">
    <source>
        <dbReference type="Proteomes" id="UP001144396"/>
    </source>
</evidence>
<comment type="pathway">
    <text evidence="1">Cofactor biosynthesis; riboflavin biosynthesis.</text>
</comment>
<proteinExistence type="predicted"/>
<feature type="domain" description="Bacterial bifunctional deaminase-reductase C-terminal" evidence="4">
    <location>
        <begin position="19"/>
        <end position="222"/>
    </location>
</feature>
<keyword evidence="3" id="KW-0560">Oxidoreductase</keyword>
<dbReference type="SUPFAM" id="SSF53597">
    <property type="entry name" value="Dihydrofolate reductase-like"/>
    <property type="match status" value="1"/>
</dbReference>
<protein>
    <recommendedName>
        <fullName evidence="4">Bacterial bifunctional deaminase-reductase C-terminal domain-containing protein</fullName>
    </recommendedName>
</protein>
<evidence type="ECO:0000313" key="5">
    <source>
        <dbReference type="EMBL" id="GLI28155.1"/>
    </source>
</evidence>
<keyword evidence="6" id="KW-1185">Reference proteome</keyword>
<evidence type="ECO:0000256" key="1">
    <source>
        <dbReference type="ARBA" id="ARBA00005104"/>
    </source>
</evidence>